<dbReference type="InterPro" id="IPR029058">
    <property type="entry name" value="AB_hydrolase_fold"/>
</dbReference>
<dbReference type="EMBL" id="BAABAT010000001">
    <property type="protein sequence ID" value="GAA4244341.1"/>
    <property type="molecule type" value="Genomic_DNA"/>
</dbReference>
<proteinExistence type="inferred from homology"/>
<reference evidence="9" key="1">
    <citation type="journal article" date="2019" name="Int. J. Syst. Evol. Microbiol.">
        <title>The Global Catalogue of Microorganisms (GCM) 10K type strain sequencing project: providing services to taxonomists for standard genome sequencing and annotation.</title>
        <authorList>
            <consortium name="The Broad Institute Genomics Platform"/>
            <consortium name="The Broad Institute Genome Sequencing Center for Infectious Disease"/>
            <person name="Wu L."/>
            <person name="Ma J."/>
        </authorList>
    </citation>
    <scope>NUCLEOTIDE SEQUENCE [LARGE SCALE GENOMIC DNA]</scope>
    <source>
        <strain evidence="9">JCM 17441</strain>
    </source>
</reference>
<dbReference type="SUPFAM" id="SSF53474">
    <property type="entry name" value="alpha/beta-Hydrolases"/>
    <property type="match status" value="1"/>
</dbReference>
<dbReference type="Pfam" id="PF07519">
    <property type="entry name" value="Tannase"/>
    <property type="match status" value="1"/>
</dbReference>
<evidence type="ECO:0000256" key="3">
    <source>
        <dbReference type="ARBA" id="ARBA00022723"/>
    </source>
</evidence>
<comment type="similarity">
    <text evidence="1">Belongs to the tannase family.</text>
</comment>
<sequence>MRTAVVIIGALLLPVALTVSAVVSTVLLTGHGGCPRPSRPYLPGARILAMSTVGRPGEMNARAPRLGRPVASGVPAFCDVTVVLTHPPLRDRVRIEVWLPRSTWNGRFQATGGGAFAAGEFQRALVPAVRRGYAAASTDAGEPGNAKSPPVWALRRDRTINEGLLANFAYRSVHEMSQIAKQVIAGFYGRPAAYSYFTGCSTGGRQGLIEAQRYPRDFDGILADAPAIAWNRLTPAQFWPQVVMNEAGVHPTACEFAAFNRAAIAACDGDDGRLDGIIGRPDTCRFDPGRLVGTSLRCHGRTIRISQADADIVRRIWDGPTTRAGERQWYGLPRGASFSWLAGTSKPLFGSRHGAPFPVAADWIRYFLLRQPHRDVSTIGYAEFERLFDESRARYSAVIGSDDPDLSAFRSAGGKMITWHGLADQAIFPQGTVDYRRRVESAMGGAEATDRFYRVFLAPGVRHCSGGAGPVPTDPLAALVDWVEHGRAPDTLPAATTGAHPNTSGALCRYPQQATADRPCH</sequence>
<keyword evidence="3" id="KW-0479">Metal-binding</keyword>
<keyword evidence="4" id="KW-0732">Signal</keyword>
<comment type="caution">
    <text evidence="8">The sequence shown here is derived from an EMBL/GenBank/DDBJ whole genome shotgun (WGS) entry which is preliminary data.</text>
</comment>
<dbReference type="PANTHER" id="PTHR33938:SF8">
    <property type="entry name" value="CARBOXYLIC ESTER HYDROLASE"/>
    <property type="match status" value="1"/>
</dbReference>
<evidence type="ECO:0000313" key="8">
    <source>
        <dbReference type="EMBL" id="GAA4244341.1"/>
    </source>
</evidence>
<keyword evidence="9" id="KW-1185">Reference proteome</keyword>
<dbReference type="InterPro" id="IPR011118">
    <property type="entry name" value="Tannase/feruloyl_esterase"/>
</dbReference>
<keyword evidence="2" id="KW-0719">Serine esterase</keyword>
<keyword evidence="6" id="KW-0106">Calcium</keyword>
<evidence type="ECO:0000256" key="2">
    <source>
        <dbReference type="ARBA" id="ARBA00022487"/>
    </source>
</evidence>
<keyword evidence="7" id="KW-1015">Disulfide bond</keyword>
<name>A0ABP8CWP3_9ACTN</name>
<organism evidence="8 9">
    <name type="scientific">Dactylosporangium darangshiense</name>
    <dbReference type="NCBI Taxonomy" id="579108"/>
    <lineage>
        <taxon>Bacteria</taxon>
        <taxon>Bacillati</taxon>
        <taxon>Actinomycetota</taxon>
        <taxon>Actinomycetes</taxon>
        <taxon>Micromonosporales</taxon>
        <taxon>Micromonosporaceae</taxon>
        <taxon>Dactylosporangium</taxon>
    </lineage>
</organism>
<evidence type="ECO:0000313" key="9">
    <source>
        <dbReference type="Proteomes" id="UP001500620"/>
    </source>
</evidence>
<dbReference type="Proteomes" id="UP001500620">
    <property type="component" value="Unassembled WGS sequence"/>
</dbReference>
<dbReference type="RefSeq" id="WP_345121022.1">
    <property type="nucleotide sequence ID" value="NZ_BAABAT010000001.1"/>
</dbReference>
<keyword evidence="5 8" id="KW-0378">Hydrolase</keyword>
<accession>A0ABP8CWP3</accession>
<evidence type="ECO:0000256" key="1">
    <source>
        <dbReference type="ARBA" id="ARBA00006249"/>
    </source>
</evidence>
<evidence type="ECO:0000256" key="4">
    <source>
        <dbReference type="ARBA" id="ARBA00022729"/>
    </source>
</evidence>
<evidence type="ECO:0000256" key="7">
    <source>
        <dbReference type="ARBA" id="ARBA00023157"/>
    </source>
</evidence>
<protein>
    <submittedName>
        <fullName evidence="8">Tannase/feruloyl esterase family alpha/beta hydrolase</fullName>
    </submittedName>
</protein>
<dbReference type="PANTHER" id="PTHR33938">
    <property type="entry name" value="FERULOYL ESTERASE B-RELATED"/>
    <property type="match status" value="1"/>
</dbReference>
<evidence type="ECO:0000256" key="6">
    <source>
        <dbReference type="ARBA" id="ARBA00022837"/>
    </source>
</evidence>
<dbReference type="GO" id="GO:0016787">
    <property type="term" value="F:hydrolase activity"/>
    <property type="evidence" value="ECO:0007669"/>
    <property type="project" value="UniProtKB-KW"/>
</dbReference>
<gene>
    <name evidence="8" type="ORF">GCM10022255_007040</name>
</gene>
<evidence type="ECO:0000256" key="5">
    <source>
        <dbReference type="ARBA" id="ARBA00022801"/>
    </source>
</evidence>